<dbReference type="AlphaFoldDB" id="A0A067M4J9"/>
<reference evidence="2" key="1">
    <citation type="journal article" date="2014" name="Proc. Natl. Acad. Sci. U.S.A.">
        <title>Extensive sampling of basidiomycete genomes demonstrates inadequacy of the white-rot/brown-rot paradigm for wood decay fungi.</title>
        <authorList>
            <person name="Riley R."/>
            <person name="Salamov A.A."/>
            <person name="Brown D.W."/>
            <person name="Nagy L.G."/>
            <person name="Floudas D."/>
            <person name="Held B.W."/>
            <person name="Levasseur A."/>
            <person name="Lombard V."/>
            <person name="Morin E."/>
            <person name="Otillar R."/>
            <person name="Lindquist E.A."/>
            <person name="Sun H."/>
            <person name="LaButti K.M."/>
            <person name="Schmutz J."/>
            <person name="Jabbour D."/>
            <person name="Luo H."/>
            <person name="Baker S.E."/>
            <person name="Pisabarro A.G."/>
            <person name="Walton J.D."/>
            <person name="Blanchette R.A."/>
            <person name="Henrissat B."/>
            <person name="Martin F."/>
            <person name="Cullen D."/>
            <person name="Hibbett D.S."/>
            <person name="Grigoriev I.V."/>
        </authorList>
    </citation>
    <scope>NUCLEOTIDE SEQUENCE [LARGE SCALE GENOMIC DNA]</scope>
    <source>
        <strain evidence="2">FD-172 SS1</strain>
    </source>
</reference>
<accession>A0A067M4J9</accession>
<dbReference type="EMBL" id="KL198133">
    <property type="protein sequence ID" value="KDQ06506.1"/>
    <property type="molecule type" value="Genomic_DNA"/>
</dbReference>
<evidence type="ECO:0000313" key="1">
    <source>
        <dbReference type="EMBL" id="KDQ06506.1"/>
    </source>
</evidence>
<organism evidence="1 2">
    <name type="scientific">Botryobasidium botryosum (strain FD-172 SS1)</name>
    <dbReference type="NCBI Taxonomy" id="930990"/>
    <lineage>
        <taxon>Eukaryota</taxon>
        <taxon>Fungi</taxon>
        <taxon>Dikarya</taxon>
        <taxon>Basidiomycota</taxon>
        <taxon>Agaricomycotina</taxon>
        <taxon>Agaricomycetes</taxon>
        <taxon>Cantharellales</taxon>
        <taxon>Botryobasidiaceae</taxon>
        <taxon>Botryobasidium</taxon>
    </lineage>
</organism>
<dbReference type="HOGENOM" id="CLU_2922311_0_0_1"/>
<protein>
    <submittedName>
        <fullName evidence="1">Uncharacterized protein</fullName>
    </submittedName>
</protein>
<sequence>MVRQLLTDLKDRIPNLYHNQGYDVKAICKLSPFRKPSCISPFKWHNPRPLLYSPTHRHPPH</sequence>
<dbReference type="Proteomes" id="UP000027195">
    <property type="component" value="Unassembled WGS sequence"/>
</dbReference>
<name>A0A067M4J9_BOTB1</name>
<dbReference type="InParanoid" id="A0A067M4J9"/>
<keyword evidence="2" id="KW-1185">Reference proteome</keyword>
<evidence type="ECO:0000313" key="2">
    <source>
        <dbReference type="Proteomes" id="UP000027195"/>
    </source>
</evidence>
<proteinExistence type="predicted"/>
<gene>
    <name evidence="1" type="ORF">BOTBODRAFT_247237</name>
</gene>